<dbReference type="InterPro" id="IPR036052">
    <property type="entry name" value="TrpB-like_PALP_sf"/>
</dbReference>
<dbReference type="AlphaFoldDB" id="D4ZJP7"/>
<gene>
    <name evidence="7" type="primary">cysM</name>
    <name evidence="7" type="ordered locus">SVI_1925</name>
</gene>
<accession>D4ZJP7</accession>
<dbReference type="Proteomes" id="UP000002350">
    <property type="component" value="Chromosome"/>
</dbReference>
<evidence type="ECO:0000256" key="3">
    <source>
        <dbReference type="ARBA" id="ARBA00012681"/>
    </source>
</evidence>
<evidence type="ECO:0000256" key="4">
    <source>
        <dbReference type="ARBA" id="ARBA00022898"/>
    </source>
</evidence>
<evidence type="ECO:0000313" key="8">
    <source>
        <dbReference type="Proteomes" id="UP000002350"/>
    </source>
</evidence>
<dbReference type="PANTHER" id="PTHR10314">
    <property type="entry name" value="CYSTATHIONINE BETA-SYNTHASE"/>
    <property type="match status" value="1"/>
</dbReference>
<dbReference type="SUPFAM" id="SSF53686">
    <property type="entry name" value="Tryptophan synthase beta subunit-like PLP-dependent enzymes"/>
    <property type="match status" value="1"/>
</dbReference>
<evidence type="ECO:0000313" key="7">
    <source>
        <dbReference type="EMBL" id="BAJ01896.1"/>
    </source>
</evidence>
<evidence type="ECO:0000256" key="1">
    <source>
        <dbReference type="ARBA" id="ARBA00001933"/>
    </source>
</evidence>
<feature type="domain" description="Tryptophan synthase beta chain-like PALP" evidence="6">
    <location>
        <begin position="14"/>
        <end position="293"/>
    </location>
</feature>
<comment type="cofactor">
    <cofactor evidence="1">
        <name>pyridoxal 5'-phosphate</name>
        <dbReference type="ChEBI" id="CHEBI:597326"/>
    </cofactor>
</comment>
<keyword evidence="4" id="KW-0663">Pyridoxal phosphate</keyword>
<dbReference type="KEGG" id="svo:SVI_1925"/>
<dbReference type="STRING" id="637905.SVI_1925"/>
<name>D4ZJP7_SHEVD</name>
<evidence type="ECO:0000259" key="6">
    <source>
        <dbReference type="Pfam" id="PF00291"/>
    </source>
</evidence>
<dbReference type="Gene3D" id="3.40.50.1100">
    <property type="match status" value="2"/>
</dbReference>
<reference evidence="8" key="1">
    <citation type="journal article" date="2010" name="Mol. Biosyst.">
        <title>Complete genome sequence and comparative analysis of Shewanella violacea, a psychrophilic and piezophilic bacterium from deep sea floor sediments.</title>
        <authorList>
            <person name="Aono E."/>
            <person name="Baba T."/>
            <person name="Ara T."/>
            <person name="Nishi T."/>
            <person name="Nakamichi T."/>
            <person name="Inamoto E."/>
            <person name="Toyonaga H."/>
            <person name="Hasegawa M."/>
            <person name="Takai Y."/>
            <person name="Okumura Y."/>
            <person name="Baba M."/>
            <person name="Tomita M."/>
            <person name="Kato C."/>
            <person name="Oshima T."/>
            <person name="Nakasone K."/>
            <person name="Mori H."/>
        </authorList>
    </citation>
    <scope>NUCLEOTIDE SEQUENCE [LARGE SCALE GENOMIC DNA]</scope>
    <source>
        <strain evidence="8">JCM 10179 / CIP 106290 / LMG 19151 / DSS12</strain>
    </source>
</reference>
<dbReference type="GO" id="GO:0004124">
    <property type="term" value="F:cysteine synthase activity"/>
    <property type="evidence" value="ECO:0007669"/>
    <property type="project" value="UniProtKB-EC"/>
</dbReference>
<dbReference type="CDD" id="cd01561">
    <property type="entry name" value="CBS_like"/>
    <property type="match status" value="1"/>
</dbReference>
<proteinExistence type="predicted"/>
<evidence type="ECO:0000256" key="5">
    <source>
        <dbReference type="ARBA" id="ARBA00047931"/>
    </source>
</evidence>
<dbReference type="HOGENOM" id="CLU_021018_1_0_6"/>
<dbReference type="InterPro" id="IPR001926">
    <property type="entry name" value="TrpB-like_PALP"/>
</dbReference>
<dbReference type="InterPro" id="IPR050214">
    <property type="entry name" value="Cys_Synth/Cystath_Beta-Synth"/>
</dbReference>
<dbReference type="EC" id="2.5.1.47" evidence="3"/>
<organism evidence="7 8">
    <name type="scientific">Shewanella violacea (strain JCM 10179 / CIP 106290 / LMG 19151 / DSS12)</name>
    <dbReference type="NCBI Taxonomy" id="637905"/>
    <lineage>
        <taxon>Bacteria</taxon>
        <taxon>Pseudomonadati</taxon>
        <taxon>Pseudomonadota</taxon>
        <taxon>Gammaproteobacteria</taxon>
        <taxon>Alteromonadales</taxon>
        <taxon>Shewanellaceae</taxon>
        <taxon>Shewanella</taxon>
    </lineage>
</organism>
<dbReference type="Pfam" id="PF00291">
    <property type="entry name" value="PALP"/>
    <property type="match status" value="1"/>
</dbReference>
<keyword evidence="8" id="KW-1185">Reference proteome</keyword>
<protein>
    <recommendedName>
        <fullName evidence="3">cysteine synthase</fullName>
        <ecNumber evidence="3">2.5.1.47</ecNumber>
    </recommendedName>
</protein>
<comment type="catalytic activity">
    <reaction evidence="5">
        <text>O-acetyl-L-serine + hydrogen sulfide = L-cysteine + acetate</text>
        <dbReference type="Rhea" id="RHEA:14829"/>
        <dbReference type="ChEBI" id="CHEBI:29919"/>
        <dbReference type="ChEBI" id="CHEBI:30089"/>
        <dbReference type="ChEBI" id="CHEBI:35235"/>
        <dbReference type="ChEBI" id="CHEBI:58340"/>
        <dbReference type="EC" id="2.5.1.47"/>
    </reaction>
</comment>
<comment type="pathway">
    <text evidence="2">Amino-acid biosynthesis; L-cysteine biosynthesis; L-cysteine from L-serine: step 2/2.</text>
</comment>
<sequence>MSESIMRHNMTLLEMIGNTPLLDLSFLSQTPDSIKLFAKAEWLNPGGSLKDRPVKAMLLHAIESGELTPGKTILDSSSGNAGISYSMIGAALGFPVTIVIPGNASNERKLRLKAHGATLIETDPLEGYDQALRHVRDIYAESRDKYFYCDQYSNQFNVQAHFHGTAKELLHQSPQAITHFVCGVGTGGSLTGIARRLKQTNADIRIVGVRPQVWPGIEGLKPLGHPDDIIPAIFDASLVDEWIDISADEAKDMSQKMAGHGYFLGQSSGAYLAASEKLMLSLTSGVVTTLLCDLGERYFSSGLWQR</sequence>
<dbReference type="eggNOG" id="COG0031">
    <property type="taxonomic scope" value="Bacteria"/>
</dbReference>
<evidence type="ECO:0000256" key="2">
    <source>
        <dbReference type="ARBA" id="ARBA00004962"/>
    </source>
</evidence>
<dbReference type="EMBL" id="AP011177">
    <property type="protein sequence ID" value="BAJ01896.1"/>
    <property type="molecule type" value="Genomic_DNA"/>
</dbReference>